<keyword evidence="3" id="KW-0228">DNA excision</keyword>
<dbReference type="SUPFAM" id="SSF82771">
    <property type="entry name" value="GIY-YIG endonuclease"/>
    <property type="match status" value="1"/>
</dbReference>
<dbReference type="CDD" id="cd10434">
    <property type="entry name" value="GIY-YIG_UvrC_Cho"/>
    <property type="match status" value="1"/>
</dbReference>
<evidence type="ECO:0000259" key="6">
    <source>
        <dbReference type="PROSITE" id="PS50151"/>
    </source>
</evidence>
<keyword evidence="1" id="KW-0963">Cytoplasm</keyword>
<name>A0A1F8H9Y1_9BACT</name>
<dbReference type="PANTHER" id="PTHR30562">
    <property type="entry name" value="UVRC/OXIDOREDUCTASE"/>
    <property type="match status" value="1"/>
</dbReference>
<dbReference type="PROSITE" id="PS50165">
    <property type="entry name" value="UVRC"/>
    <property type="match status" value="1"/>
</dbReference>
<dbReference type="Pfam" id="PF01541">
    <property type="entry name" value="GIY-YIG"/>
    <property type="match status" value="1"/>
</dbReference>
<dbReference type="InterPro" id="IPR035901">
    <property type="entry name" value="GIY-YIG_endonuc_sf"/>
</dbReference>
<dbReference type="PROSITE" id="PS50164">
    <property type="entry name" value="GIY_YIG"/>
    <property type="match status" value="1"/>
</dbReference>
<dbReference type="PROSITE" id="PS50151">
    <property type="entry name" value="UVR"/>
    <property type="match status" value="1"/>
</dbReference>
<dbReference type="InterPro" id="IPR036876">
    <property type="entry name" value="UVR_dom_sf"/>
</dbReference>
<evidence type="ECO:0000259" key="7">
    <source>
        <dbReference type="PROSITE" id="PS50164"/>
    </source>
</evidence>
<proteinExistence type="predicted"/>
<dbReference type="GO" id="GO:0009380">
    <property type="term" value="C:excinuclease repair complex"/>
    <property type="evidence" value="ECO:0007669"/>
    <property type="project" value="TreeGrafter"/>
</dbReference>
<evidence type="ECO:0000256" key="2">
    <source>
        <dbReference type="ARBA" id="ARBA00022763"/>
    </source>
</evidence>
<protein>
    <recommendedName>
        <fullName evidence="11">Excinuclease ABC subunit C</fullName>
    </recommendedName>
</protein>
<dbReference type="GO" id="GO:0009381">
    <property type="term" value="F:excinuclease ABC activity"/>
    <property type="evidence" value="ECO:0007669"/>
    <property type="project" value="InterPro"/>
</dbReference>
<dbReference type="InterPro" id="IPR050066">
    <property type="entry name" value="UvrABC_protein_C"/>
</dbReference>
<dbReference type="InterPro" id="IPR001162">
    <property type="entry name" value="UvrC_RNase_H_dom"/>
</dbReference>
<feature type="domain" description="UvrC family homology region profile" evidence="8">
    <location>
        <begin position="255"/>
        <end position="380"/>
    </location>
</feature>
<feature type="domain" description="GIY-YIG" evidence="7">
    <location>
        <begin position="15"/>
        <end position="90"/>
    </location>
</feature>
<reference evidence="9 10" key="1">
    <citation type="journal article" date="2016" name="Nat. Commun.">
        <title>Thousands of microbial genomes shed light on interconnected biogeochemical processes in an aquifer system.</title>
        <authorList>
            <person name="Anantharaman K."/>
            <person name="Brown C.T."/>
            <person name="Hug L.A."/>
            <person name="Sharon I."/>
            <person name="Castelle C.J."/>
            <person name="Probst A.J."/>
            <person name="Thomas B.C."/>
            <person name="Singh A."/>
            <person name="Wilkins M.J."/>
            <person name="Karaoz U."/>
            <person name="Brodie E.L."/>
            <person name="Williams K.H."/>
            <person name="Hubbard S.S."/>
            <person name="Banfield J.F."/>
        </authorList>
    </citation>
    <scope>NUCLEOTIDE SEQUENCE [LARGE SCALE GENOMIC DNA]</scope>
</reference>
<keyword evidence="4" id="KW-0267">Excision nuclease</keyword>
<accession>A0A1F8H9Y1</accession>
<evidence type="ECO:0000313" key="9">
    <source>
        <dbReference type="EMBL" id="OGN33980.1"/>
    </source>
</evidence>
<evidence type="ECO:0000259" key="8">
    <source>
        <dbReference type="PROSITE" id="PS50165"/>
    </source>
</evidence>
<keyword evidence="5" id="KW-0234">DNA repair</keyword>
<keyword evidence="2" id="KW-0227">DNA damage</keyword>
<evidence type="ECO:0000313" key="10">
    <source>
        <dbReference type="Proteomes" id="UP000177745"/>
    </source>
</evidence>
<evidence type="ECO:0000256" key="1">
    <source>
        <dbReference type="ARBA" id="ARBA00022490"/>
    </source>
</evidence>
<dbReference type="AlphaFoldDB" id="A0A1F8H9Y1"/>
<dbReference type="FunFam" id="3.40.1440.10:FF:000001">
    <property type="entry name" value="UvrABC system protein C"/>
    <property type="match status" value="1"/>
</dbReference>
<evidence type="ECO:0000256" key="3">
    <source>
        <dbReference type="ARBA" id="ARBA00022769"/>
    </source>
</evidence>
<dbReference type="InterPro" id="IPR038476">
    <property type="entry name" value="UvrC_RNase_H_dom_sf"/>
</dbReference>
<dbReference type="InterPro" id="IPR000305">
    <property type="entry name" value="GIY-YIG_endonuc"/>
</dbReference>
<feature type="domain" description="UVR" evidence="6">
    <location>
        <begin position="230"/>
        <end position="265"/>
    </location>
</feature>
<dbReference type="PANTHER" id="PTHR30562:SF1">
    <property type="entry name" value="UVRABC SYSTEM PROTEIN C"/>
    <property type="match status" value="1"/>
</dbReference>
<dbReference type="Gene3D" id="3.30.420.340">
    <property type="entry name" value="UvrC, RNAse H endonuclease domain"/>
    <property type="match status" value="1"/>
</dbReference>
<evidence type="ECO:0000256" key="4">
    <source>
        <dbReference type="ARBA" id="ARBA00022881"/>
    </source>
</evidence>
<dbReference type="SMART" id="SM00465">
    <property type="entry name" value="GIYc"/>
    <property type="match status" value="1"/>
</dbReference>
<gene>
    <name evidence="9" type="ORF">A3G51_00625</name>
</gene>
<dbReference type="EMBL" id="MGKY01000008">
    <property type="protein sequence ID" value="OGN33980.1"/>
    <property type="molecule type" value="Genomic_DNA"/>
</dbReference>
<dbReference type="Proteomes" id="UP000177745">
    <property type="component" value="Unassembled WGS sequence"/>
</dbReference>
<organism evidence="9 10">
    <name type="scientific">Candidatus Yanofskybacteria bacterium RIFCSPLOWO2_12_FULL_43_11b</name>
    <dbReference type="NCBI Taxonomy" id="1802710"/>
    <lineage>
        <taxon>Bacteria</taxon>
        <taxon>Candidatus Yanofskyibacteriota</taxon>
    </lineage>
</organism>
<dbReference type="InterPro" id="IPR047296">
    <property type="entry name" value="GIY-YIG_UvrC_Cho"/>
</dbReference>
<comment type="caution">
    <text evidence="9">The sequence shown here is derived from an EMBL/GenBank/DDBJ whole genome shotgun (WGS) entry which is preliminary data.</text>
</comment>
<sequence>MNQAALKKYIPKLPSNPGIYIFKDAKKYLYIGKASNLKIRLGSYLKTKDFRIKKMVGLSQTLKFISTQSDIEALILESQLIKKYRPQFNIVMRDDKQYFYVGFSNENFPKIFITHQTRTSGACPSSPRTGSVLLDLHATGVPTRATPRLFNTHFIGPFTDGGALKTTLRFLRSVFPYCTCKQLHHNRCLNYHIGKCLGFCCLKSGTSSKDKKAYADNINAVREILNGKKNSFVKELGKEAGNAAKKDDFGKAIELRDKITKLEKIFENSRIIKSSDILKTQHSGLESLLKLQKPIVRIEGYDVSNIQGAHATGSMVTFVHGQPDKNFYRKFKIYTKQTPDDTAMLREILERRFRHEEWPFPDLILIDGGKGQVSAAVKTLKKLAIKIQIIGISKNERHMGHQLIVPGRKSASANSGGWRTVPLTKLSPADRNLLLAIDSEAHRFAIGYYRKLHRKYLR</sequence>
<dbReference type="Pfam" id="PF08459">
    <property type="entry name" value="UvrC_RNaseH_dom"/>
    <property type="match status" value="1"/>
</dbReference>
<dbReference type="SUPFAM" id="SSF46600">
    <property type="entry name" value="C-terminal UvrC-binding domain of UvrB"/>
    <property type="match status" value="1"/>
</dbReference>
<evidence type="ECO:0000256" key="5">
    <source>
        <dbReference type="ARBA" id="ARBA00023204"/>
    </source>
</evidence>
<dbReference type="InterPro" id="IPR001943">
    <property type="entry name" value="UVR_dom"/>
</dbReference>
<evidence type="ECO:0008006" key="11">
    <source>
        <dbReference type="Google" id="ProtNLM"/>
    </source>
</evidence>
<dbReference type="Gene3D" id="3.40.1440.10">
    <property type="entry name" value="GIY-YIG endonuclease"/>
    <property type="match status" value="1"/>
</dbReference>
<dbReference type="GO" id="GO:0006289">
    <property type="term" value="P:nucleotide-excision repair"/>
    <property type="evidence" value="ECO:0007669"/>
    <property type="project" value="InterPro"/>
</dbReference>